<evidence type="ECO:0000313" key="2">
    <source>
        <dbReference type="Proteomes" id="UP000257109"/>
    </source>
</evidence>
<gene>
    <name evidence="1" type="ORF">CR513_15383</name>
</gene>
<sequence length="159" mass="17590">MFRKVEINIPLLDAIKQIPKYTKFLKELCVHKREKMKGSVEVGGLVSTLTKNEDFTIGAQALPKKCQDPRIFSISCTIGDCTFVDAMLDLGASINVMPTSIYKSLNFGDVEPTGMTIQLANRSVVQHLGVLEDLIFPTDFYVLDMEDKTSVKGSTLILG</sequence>
<dbReference type="CDD" id="cd00303">
    <property type="entry name" value="retropepsin_like"/>
    <property type="match status" value="1"/>
</dbReference>
<comment type="caution">
    <text evidence="1">The sequence shown here is derived from an EMBL/GenBank/DDBJ whole genome shotgun (WGS) entry which is preliminary data.</text>
</comment>
<proteinExistence type="predicted"/>
<dbReference type="PANTHER" id="PTHR33067:SF9">
    <property type="entry name" value="RNA-DIRECTED DNA POLYMERASE"/>
    <property type="match status" value="1"/>
</dbReference>
<keyword evidence="2" id="KW-1185">Reference proteome</keyword>
<feature type="non-terminal residue" evidence="1">
    <location>
        <position position="1"/>
    </location>
</feature>
<dbReference type="EMBL" id="QJKJ01002792">
    <property type="protein sequence ID" value="RDY01297.1"/>
    <property type="molecule type" value="Genomic_DNA"/>
</dbReference>
<evidence type="ECO:0008006" key="3">
    <source>
        <dbReference type="Google" id="ProtNLM"/>
    </source>
</evidence>
<dbReference type="InterPro" id="IPR021109">
    <property type="entry name" value="Peptidase_aspartic_dom_sf"/>
</dbReference>
<dbReference type="OrthoDB" id="778454at2759"/>
<organism evidence="1 2">
    <name type="scientific">Mucuna pruriens</name>
    <name type="common">Velvet bean</name>
    <name type="synonym">Dolichos pruriens</name>
    <dbReference type="NCBI Taxonomy" id="157652"/>
    <lineage>
        <taxon>Eukaryota</taxon>
        <taxon>Viridiplantae</taxon>
        <taxon>Streptophyta</taxon>
        <taxon>Embryophyta</taxon>
        <taxon>Tracheophyta</taxon>
        <taxon>Spermatophyta</taxon>
        <taxon>Magnoliopsida</taxon>
        <taxon>eudicotyledons</taxon>
        <taxon>Gunneridae</taxon>
        <taxon>Pentapetalae</taxon>
        <taxon>rosids</taxon>
        <taxon>fabids</taxon>
        <taxon>Fabales</taxon>
        <taxon>Fabaceae</taxon>
        <taxon>Papilionoideae</taxon>
        <taxon>50 kb inversion clade</taxon>
        <taxon>NPAAA clade</taxon>
        <taxon>indigoferoid/millettioid clade</taxon>
        <taxon>Phaseoleae</taxon>
        <taxon>Mucuna</taxon>
    </lineage>
</organism>
<reference evidence="1" key="1">
    <citation type="submission" date="2018-05" db="EMBL/GenBank/DDBJ databases">
        <title>Draft genome of Mucuna pruriens seed.</title>
        <authorList>
            <person name="Nnadi N.E."/>
            <person name="Vos R."/>
            <person name="Hasami M.H."/>
            <person name="Devisetty U.K."/>
            <person name="Aguiy J.C."/>
        </authorList>
    </citation>
    <scope>NUCLEOTIDE SEQUENCE [LARGE SCALE GENOMIC DNA]</scope>
    <source>
        <strain evidence="1">JCA_2017</strain>
    </source>
</reference>
<accession>A0A371HEU0</accession>
<name>A0A371HEU0_MUCPR</name>
<dbReference type="AlphaFoldDB" id="A0A371HEU0"/>
<dbReference type="Gene3D" id="2.40.70.10">
    <property type="entry name" value="Acid Proteases"/>
    <property type="match status" value="1"/>
</dbReference>
<dbReference type="Proteomes" id="UP000257109">
    <property type="component" value="Unassembled WGS sequence"/>
</dbReference>
<protein>
    <recommendedName>
        <fullName evidence="3">Aspartic peptidase DDI1-type domain-containing protein</fullName>
    </recommendedName>
</protein>
<dbReference type="PANTHER" id="PTHR33067">
    <property type="entry name" value="RNA-DIRECTED DNA POLYMERASE-RELATED"/>
    <property type="match status" value="1"/>
</dbReference>
<evidence type="ECO:0000313" key="1">
    <source>
        <dbReference type="EMBL" id="RDY01297.1"/>
    </source>
</evidence>